<keyword evidence="7 11" id="KW-0664">Pyridoxine biosynthesis</keyword>
<keyword evidence="6 11" id="KW-0663">Pyridoxal phosphate</keyword>
<dbReference type="Pfam" id="PF00266">
    <property type="entry name" value="Aminotran_5"/>
    <property type="match status" value="1"/>
</dbReference>
<dbReference type="PANTHER" id="PTHR43247:SF1">
    <property type="entry name" value="PHOSPHOSERINE AMINOTRANSFERASE"/>
    <property type="match status" value="1"/>
</dbReference>
<dbReference type="EC" id="2.6.1.52" evidence="11"/>
<dbReference type="Gene3D" id="3.90.1150.10">
    <property type="entry name" value="Aspartate Aminotransferase, domain 1"/>
    <property type="match status" value="1"/>
</dbReference>
<proteinExistence type="inferred from homology"/>
<dbReference type="EMBL" id="JAKOGG010000014">
    <property type="protein sequence ID" value="MCS4557926.1"/>
    <property type="molecule type" value="Genomic_DNA"/>
</dbReference>
<feature type="binding site" evidence="11">
    <location>
        <begin position="76"/>
        <end position="77"/>
    </location>
    <ligand>
        <name>pyridoxal 5'-phosphate</name>
        <dbReference type="ChEBI" id="CHEBI:597326"/>
    </ligand>
</feature>
<evidence type="ECO:0000313" key="14">
    <source>
        <dbReference type="EMBL" id="MCS4557926.1"/>
    </source>
</evidence>
<keyword evidence="3 11" id="KW-0032">Aminotransferase</keyword>
<evidence type="ECO:0000256" key="4">
    <source>
        <dbReference type="ARBA" id="ARBA00022605"/>
    </source>
</evidence>
<comment type="pathway">
    <text evidence="11">Cofactor biosynthesis; pyridoxine 5'-phosphate biosynthesis; pyridoxine 5'-phosphate from D-erythrose 4-phosphate: step 3/5.</text>
</comment>
<comment type="function">
    <text evidence="11">Catalyzes the reversible conversion of 3-phosphohydroxypyruvate to phosphoserine and of 3-hydroxy-2-oxo-4-phosphonooxybutanoate to phosphohydroxythreonine.</text>
</comment>
<dbReference type="InterPro" id="IPR015424">
    <property type="entry name" value="PyrdxlP-dep_Trfase"/>
</dbReference>
<evidence type="ECO:0000256" key="9">
    <source>
        <dbReference type="ARBA" id="ARBA00047630"/>
    </source>
</evidence>
<protein>
    <recommendedName>
        <fullName evidence="11">Phosphoserine aminotransferase</fullName>
        <ecNumber evidence="11">2.6.1.52</ecNumber>
    </recommendedName>
    <alternativeName>
        <fullName evidence="11">Phosphohydroxythreonine aminotransferase</fullName>
        <shortName evidence="11">PSAT</shortName>
    </alternativeName>
</protein>
<evidence type="ECO:0000256" key="5">
    <source>
        <dbReference type="ARBA" id="ARBA00022679"/>
    </source>
</evidence>
<feature type="binding site" evidence="11">
    <location>
        <position position="102"/>
    </location>
    <ligand>
        <name>pyridoxal 5'-phosphate</name>
        <dbReference type="ChEBI" id="CHEBI:597326"/>
    </ligand>
</feature>
<feature type="binding site" evidence="11">
    <location>
        <position position="198"/>
    </location>
    <ligand>
        <name>pyridoxal 5'-phosphate</name>
        <dbReference type="ChEBI" id="CHEBI:597326"/>
    </ligand>
</feature>
<dbReference type="PIRSF" id="PIRSF000525">
    <property type="entry name" value="SerC"/>
    <property type="match status" value="1"/>
</dbReference>
<evidence type="ECO:0000256" key="12">
    <source>
        <dbReference type="RuleBase" id="RU004505"/>
    </source>
</evidence>
<evidence type="ECO:0000256" key="2">
    <source>
        <dbReference type="ARBA" id="ARBA00006904"/>
    </source>
</evidence>
<comment type="subunit">
    <text evidence="11">Homodimer.</text>
</comment>
<accession>A0ABT2FRV4</accession>
<evidence type="ECO:0000256" key="6">
    <source>
        <dbReference type="ARBA" id="ARBA00022898"/>
    </source>
</evidence>
<feature type="binding site" evidence="11">
    <location>
        <position position="42"/>
    </location>
    <ligand>
        <name>L-glutamate</name>
        <dbReference type="ChEBI" id="CHEBI:29985"/>
    </ligand>
</feature>
<comment type="subcellular location">
    <subcellularLocation>
        <location evidence="11">Cytoplasm</location>
    </subcellularLocation>
</comment>
<comment type="caution">
    <text evidence="14">The sequence shown here is derived from an EMBL/GenBank/DDBJ whole genome shotgun (WGS) entry which is preliminary data.</text>
</comment>
<feature type="binding site" evidence="11">
    <location>
        <position position="175"/>
    </location>
    <ligand>
        <name>pyridoxal 5'-phosphate</name>
        <dbReference type="ChEBI" id="CHEBI:597326"/>
    </ligand>
</feature>
<keyword evidence="15" id="KW-1185">Reference proteome</keyword>
<dbReference type="InterPro" id="IPR022278">
    <property type="entry name" value="Pser_aminoTfrase"/>
</dbReference>
<sequence length="363" mass="39635">MSTVYNFCAGPAMLPAPVLAKAQQELLDWQGLGVSVMEVSHRGAPFIALATQSEKDLRSLMNIPDNYKVLFMHGGGRGQFAAVVNNFLGDNGRALYLLTGQWSSSAAEEAVRLVGDAAIDTLNIVEQQDGLNKVVLPQLTGAADKYRYVHYCPNETVDGIEIFDYLDSPWPIVADMSSTIMSREVDVSKFGLIYAGAQKNIGPSGLTLVIVREDLLELPVVHPSSIMDYRIAAAKDSMFNTPPTFAWYLAAEVFKWLKSNGGVAAMEKTNVAKAELLYHCIDSLPFYKNGVVAANRSRMNVTFQLADESLDKTFLKEAEAQGLVALKGHRIVGGMRASIYNAMPLEGVQKLVEFMTAFAAKHS</sequence>
<dbReference type="SUPFAM" id="SSF53383">
    <property type="entry name" value="PLP-dependent transferases"/>
    <property type="match status" value="1"/>
</dbReference>
<dbReference type="GO" id="GO:0004648">
    <property type="term" value="F:O-phospho-L-serine:2-oxoglutarate aminotransferase activity"/>
    <property type="evidence" value="ECO:0007669"/>
    <property type="project" value="UniProtKB-EC"/>
</dbReference>
<evidence type="ECO:0000256" key="8">
    <source>
        <dbReference type="ARBA" id="ARBA00023299"/>
    </source>
</evidence>
<evidence type="ECO:0000256" key="10">
    <source>
        <dbReference type="ARBA" id="ARBA00049007"/>
    </source>
</evidence>
<feature type="binding site" evidence="11">
    <location>
        <begin position="240"/>
        <end position="241"/>
    </location>
    <ligand>
        <name>pyridoxal 5'-phosphate</name>
        <dbReference type="ChEBI" id="CHEBI:597326"/>
    </ligand>
</feature>
<dbReference type="Proteomes" id="UP001201549">
    <property type="component" value="Unassembled WGS sequence"/>
</dbReference>
<comment type="pathway">
    <text evidence="1 11 12">Amino-acid biosynthesis; L-serine biosynthesis; L-serine from 3-phospho-D-glycerate: step 2/3.</text>
</comment>
<name>A0ABT2FRV4_9GAMM</name>
<dbReference type="PANTHER" id="PTHR43247">
    <property type="entry name" value="PHOSPHOSERINE AMINOTRANSFERASE"/>
    <property type="match status" value="1"/>
</dbReference>
<keyword evidence="5 11" id="KW-0808">Transferase</keyword>
<evidence type="ECO:0000256" key="1">
    <source>
        <dbReference type="ARBA" id="ARBA00005099"/>
    </source>
</evidence>
<comment type="catalytic activity">
    <reaction evidence="10 11 12">
        <text>O-phospho-L-serine + 2-oxoglutarate = 3-phosphooxypyruvate + L-glutamate</text>
        <dbReference type="Rhea" id="RHEA:14329"/>
        <dbReference type="ChEBI" id="CHEBI:16810"/>
        <dbReference type="ChEBI" id="CHEBI:18110"/>
        <dbReference type="ChEBI" id="CHEBI:29985"/>
        <dbReference type="ChEBI" id="CHEBI:57524"/>
        <dbReference type="EC" id="2.6.1.52"/>
    </reaction>
</comment>
<comment type="catalytic activity">
    <reaction evidence="9 11">
        <text>4-(phosphooxy)-L-threonine + 2-oxoglutarate = (R)-3-hydroxy-2-oxo-4-phosphooxybutanoate + L-glutamate</text>
        <dbReference type="Rhea" id="RHEA:16573"/>
        <dbReference type="ChEBI" id="CHEBI:16810"/>
        <dbReference type="ChEBI" id="CHEBI:29985"/>
        <dbReference type="ChEBI" id="CHEBI:58452"/>
        <dbReference type="ChEBI" id="CHEBI:58538"/>
        <dbReference type="EC" id="2.6.1.52"/>
    </reaction>
</comment>
<reference evidence="15" key="1">
    <citation type="submission" date="2023-07" db="EMBL/GenBank/DDBJ databases">
        <title>Shewanella mangrovi sp. nov., an acetaldehyde- degrading bacterium isolated from mangrove sediment.</title>
        <authorList>
            <person name="Liu Y."/>
        </authorList>
    </citation>
    <scope>NUCLEOTIDE SEQUENCE [LARGE SCALE GENOMIC DNA]</scope>
    <source>
        <strain evidence="15">C32</strain>
    </source>
</reference>
<evidence type="ECO:0000256" key="11">
    <source>
        <dbReference type="HAMAP-Rule" id="MF_00160"/>
    </source>
</evidence>
<evidence type="ECO:0000256" key="3">
    <source>
        <dbReference type="ARBA" id="ARBA00022576"/>
    </source>
</evidence>
<dbReference type="PROSITE" id="PS00595">
    <property type="entry name" value="AA_TRANSFER_CLASS_5"/>
    <property type="match status" value="1"/>
</dbReference>
<dbReference type="NCBIfam" id="NF003764">
    <property type="entry name" value="PRK05355.1"/>
    <property type="match status" value="1"/>
</dbReference>
<dbReference type="InterPro" id="IPR020578">
    <property type="entry name" value="Aminotrans_V_PyrdxlP_BS"/>
</dbReference>
<feature type="domain" description="Aminotransferase class V" evidence="13">
    <location>
        <begin position="4"/>
        <end position="351"/>
    </location>
</feature>
<dbReference type="InterPro" id="IPR015422">
    <property type="entry name" value="PyrdxlP-dep_Trfase_small"/>
</dbReference>
<gene>
    <name evidence="11 14" type="primary">serC</name>
    <name evidence="14" type="ORF">L9G74_15885</name>
</gene>
<feature type="binding site" evidence="11">
    <location>
        <position position="156"/>
    </location>
    <ligand>
        <name>pyridoxal 5'-phosphate</name>
        <dbReference type="ChEBI" id="CHEBI:597326"/>
    </ligand>
</feature>
<dbReference type="RefSeq" id="WP_238897385.1">
    <property type="nucleotide sequence ID" value="NZ_JAKOGG010000014.1"/>
</dbReference>
<dbReference type="HAMAP" id="MF_00160">
    <property type="entry name" value="SerC_aminotrans_5"/>
    <property type="match status" value="1"/>
</dbReference>
<evidence type="ECO:0000259" key="13">
    <source>
        <dbReference type="Pfam" id="PF00266"/>
    </source>
</evidence>
<evidence type="ECO:0000256" key="7">
    <source>
        <dbReference type="ARBA" id="ARBA00023096"/>
    </source>
</evidence>
<comment type="similarity">
    <text evidence="2 11">Belongs to the class-V pyridoxal-phosphate-dependent aminotransferase family. SerC subfamily.</text>
</comment>
<comment type="cofactor">
    <cofactor evidence="11">
        <name>pyridoxal 5'-phosphate</name>
        <dbReference type="ChEBI" id="CHEBI:597326"/>
    </cofactor>
    <text evidence="11">Binds 1 pyridoxal phosphate per subunit.</text>
</comment>
<organism evidence="14 15">
    <name type="scientific">Shewanella electrica</name>
    <dbReference type="NCBI Taxonomy" id="515560"/>
    <lineage>
        <taxon>Bacteria</taxon>
        <taxon>Pseudomonadati</taxon>
        <taxon>Pseudomonadota</taxon>
        <taxon>Gammaproteobacteria</taxon>
        <taxon>Alteromonadales</taxon>
        <taxon>Shewanellaceae</taxon>
        <taxon>Shewanella</taxon>
    </lineage>
</organism>
<evidence type="ECO:0000313" key="15">
    <source>
        <dbReference type="Proteomes" id="UP001201549"/>
    </source>
</evidence>
<keyword evidence="4 11" id="KW-0028">Amino-acid biosynthesis</keyword>
<comment type="caution">
    <text evidence="11">Lacks conserved residue(s) required for the propagation of feature annotation.</text>
</comment>
<keyword evidence="8 11" id="KW-0718">Serine biosynthesis</keyword>
<dbReference type="NCBIfam" id="TIGR01364">
    <property type="entry name" value="serC_1"/>
    <property type="match status" value="1"/>
</dbReference>
<keyword evidence="11" id="KW-0963">Cytoplasm</keyword>
<dbReference type="InterPro" id="IPR000192">
    <property type="entry name" value="Aminotrans_V_dom"/>
</dbReference>
<dbReference type="InterPro" id="IPR015421">
    <property type="entry name" value="PyrdxlP-dep_Trfase_major"/>
</dbReference>
<dbReference type="Gene3D" id="3.40.640.10">
    <property type="entry name" value="Type I PLP-dependent aspartate aminotransferase-like (Major domain)"/>
    <property type="match status" value="1"/>
</dbReference>
<feature type="modified residue" description="N6-(pyridoxal phosphate)lysine" evidence="11">
    <location>
        <position position="199"/>
    </location>
</feature>